<feature type="domain" description="PD-(D/E)XK nuclease-like" evidence="2">
    <location>
        <begin position="84"/>
        <end position="229"/>
    </location>
</feature>
<comment type="caution">
    <text evidence="3">The sequence shown here is derived from an EMBL/GenBank/DDBJ whole genome shotgun (WGS) entry which is preliminary data.</text>
</comment>
<evidence type="ECO:0000256" key="1">
    <source>
        <dbReference type="SAM" id="MobiDB-lite"/>
    </source>
</evidence>
<evidence type="ECO:0000259" key="2">
    <source>
        <dbReference type="Pfam" id="PF20516"/>
    </source>
</evidence>
<feature type="region of interest" description="Disordered" evidence="1">
    <location>
        <begin position="1"/>
        <end position="25"/>
    </location>
</feature>
<dbReference type="EMBL" id="MU853556">
    <property type="protein sequence ID" value="KAK4147435.1"/>
    <property type="molecule type" value="Genomic_DNA"/>
</dbReference>
<reference evidence="3" key="2">
    <citation type="submission" date="2023-05" db="EMBL/GenBank/DDBJ databases">
        <authorList>
            <consortium name="Lawrence Berkeley National Laboratory"/>
            <person name="Steindorff A."/>
            <person name="Hensen N."/>
            <person name="Bonometti L."/>
            <person name="Westerberg I."/>
            <person name="Brannstrom I.O."/>
            <person name="Guillou S."/>
            <person name="Cros-Aarteil S."/>
            <person name="Calhoun S."/>
            <person name="Haridas S."/>
            <person name="Kuo A."/>
            <person name="Mondo S."/>
            <person name="Pangilinan J."/>
            <person name="Riley R."/>
            <person name="Labutti K."/>
            <person name="Andreopoulos B."/>
            <person name="Lipzen A."/>
            <person name="Chen C."/>
            <person name="Yanf M."/>
            <person name="Daum C."/>
            <person name="Ng V."/>
            <person name="Clum A."/>
            <person name="Ohm R."/>
            <person name="Martin F."/>
            <person name="Silar P."/>
            <person name="Natvig D."/>
            <person name="Lalanne C."/>
            <person name="Gautier V."/>
            <person name="Ament-Velasquez S.L."/>
            <person name="Kruys A."/>
            <person name="Hutchinson M.I."/>
            <person name="Powell A.J."/>
            <person name="Barry K."/>
            <person name="Miller A.N."/>
            <person name="Grigoriev I.V."/>
            <person name="Debuchy R."/>
            <person name="Gladieux P."/>
            <person name="Thoren M.H."/>
            <person name="Johannesson H."/>
        </authorList>
    </citation>
    <scope>NUCLEOTIDE SEQUENCE</scope>
    <source>
        <strain evidence="3">CBS 141.50</strain>
    </source>
</reference>
<name>A0AAN6VBC2_9PEZI</name>
<sequence>MDISEVDGTSLPPPSDVSGRTSPTKALMRLELDPAGIDSRFMTTEDSQMPQALVALVKIMRQVNGQTTIPDPDLEDFYDHVYCKDVAMDSPATLHEMRKVVDGAAACHMDGQAESGWNNLVHTPLLDASPAPAFRPYRFIDFYPCMSASILPEYLPPTAGKMVDYVMSVEACDETPGDSTGTNVLAAIEELRRQLPASVINHTDFTAVRNRPIAVSIETKRRGRGQEAAADL</sequence>
<organism evidence="3 4">
    <name type="scientific">Dichotomopilus funicola</name>
    <dbReference type="NCBI Taxonomy" id="1934379"/>
    <lineage>
        <taxon>Eukaryota</taxon>
        <taxon>Fungi</taxon>
        <taxon>Dikarya</taxon>
        <taxon>Ascomycota</taxon>
        <taxon>Pezizomycotina</taxon>
        <taxon>Sordariomycetes</taxon>
        <taxon>Sordariomycetidae</taxon>
        <taxon>Sordariales</taxon>
        <taxon>Chaetomiaceae</taxon>
        <taxon>Dichotomopilus</taxon>
    </lineage>
</organism>
<dbReference type="Proteomes" id="UP001302676">
    <property type="component" value="Unassembled WGS sequence"/>
</dbReference>
<evidence type="ECO:0000313" key="3">
    <source>
        <dbReference type="EMBL" id="KAK4147435.1"/>
    </source>
</evidence>
<gene>
    <name evidence="3" type="ORF">C8A04DRAFT_24687</name>
</gene>
<dbReference type="InterPro" id="IPR046797">
    <property type="entry name" value="PDDEXK_12"/>
</dbReference>
<proteinExistence type="predicted"/>
<dbReference type="Pfam" id="PF20516">
    <property type="entry name" value="PDDEXK_12"/>
    <property type="match status" value="1"/>
</dbReference>
<dbReference type="GeneID" id="87815875"/>
<evidence type="ECO:0000313" key="4">
    <source>
        <dbReference type="Proteomes" id="UP001302676"/>
    </source>
</evidence>
<keyword evidence="4" id="KW-1185">Reference proteome</keyword>
<accession>A0AAN6VBC2</accession>
<reference evidence="3" key="1">
    <citation type="journal article" date="2023" name="Mol. Phylogenet. Evol.">
        <title>Genome-scale phylogeny and comparative genomics of the fungal order Sordariales.</title>
        <authorList>
            <person name="Hensen N."/>
            <person name="Bonometti L."/>
            <person name="Westerberg I."/>
            <person name="Brannstrom I.O."/>
            <person name="Guillou S."/>
            <person name="Cros-Aarteil S."/>
            <person name="Calhoun S."/>
            <person name="Haridas S."/>
            <person name="Kuo A."/>
            <person name="Mondo S."/>
            <person name="Pangilinan J."/>
            <person name="Riley R."/>
            <person name="LaButti K."/>
            <person name="Andreopoulos B."/>
            <person name="Lipzen A."/>
            <person name="Chen C."/>
            <person name="Yan M."/>
            <person name="Daum C."/>
            <person name="Ng V."/>
            <person name="Clum A."/>
            <person name="Steindorff A."/>
            <person name="Ohm R.A."/>
            <person name="Martin F."/>
            <person name="Silar P."/>
            <person name="Natvig D.O."/>
            <person name="Lalanne C."/>
            <person name="Gautier V."/>
            <person name="Ament-Velasquez S.L."/>
            <person name="Kruys A."/>
            <person name="Hutchinson M.I."/>
            <person name="Powell A.J."/>
            <person name="Barry K."/>
            <person name="Miller A.N."/>
            <person name="Grigoriev I.V."/>
            <person name="Debuchy R."/>
            <person name="Gladieux P."/>
            <person name="Hiltunen Thoren M."/>
            <person name="Johannesson H."/>
        </authorList>
    </citation>
    <scope>NUCLEOTIDE SEQUENCE</scope>
    <source>
        <strain evidence="3">CBS 141.50</strain>
    </source>
</reference>
<protein>
    <recommendedName>
        <fullName evidence="2">PD-(D/E)XK nuclease-like domain-containing protein</fullName>
    </recommendedName>
</protein>
<dbReference type="RefSeq" id="XP_062640806.1">
    <property type="nucleotide sequence ID" value="XM_062779262.1"/>
</dbReference>
<dbReference type="AlphaFoldDB" id="A0AAN6VBC2"/>